<reference evidence="2" key="1">
    <citation type="journal article" date="2014" name="Science">
        <title>Ancient hybridizations among the ancestral genomes of bread wheat.</title>
        <authorList>
            <consortium name="International Wheat Genome Sequencing Consortium,"/>
            <person name="Marcussen T."/>
            <person name="Sandve S.R."/>
            <person name="Heier L."/>
            <person name="Spannagl M."/>
            <person name="Pfeifer M."/>
            <person name="Jakobsen K.S."/>
            <person name="Wulff B.B."/>
            <person name="Steuernagel B."/>
            <person name="Mayer K.F."/>
            <person name="Olsen O.A."/>
        </authorList>
    </citation>
    <scope>NUCLEOTIDE SEQUENCE [LARGE SCALE GENOMIC DNA]</scope>
    <source>
        <strain evidence="2">cv. AL8/78</strain>
    </source>
</reference>
<organism evidence="1 2">
    <name type="scientific">Aegilops tauschii subsp. strangulata</name>
    <name type="common">Goatgrass</name>
    <dbReference type="NCBI Taxonomy" id="200361"/>
    <lineage>
        <taxon>Eukaryota</taxon>
        <taxon>Viridiplantae</taxon>
        <taxon>Streptophyta</taxon>
        <taxon>Embryophyta</taxon>
        <taxon>Tracheophyta</taxon>
        <taxon>Spermatophyta</taxon>
        <taxon>Magnoliopsida</taxon>
        <taxon>Liliopsida</taxon>
        <taxon>Poales</taxon>
        <taxon>Poaceae</taxon>
        <taxon>BOP clade</taxon>
        <taxon>Pooideae</taxon>
        <taxon>Triticodae</taxon>
        <taxon>Triticeae</taxon>
        <taxon>Triticinae</taxon>
        <taxon>Aegilops</taxon>
    </lineage>
</organism>
<dbReference type="Gramene" id="AET1Gv20192900.1">
    <property type="protein sequence ID" value="AET1Gv20192900.1"/>
    <property type="gene ID" value="AET1Gv20192900"/>
</dbReference>
<dbReference type="PANTHER" id="PTHR33087">
    <property type="entry name" value="OS07G0539200 PROTEIN"/>
    <property type="match status" value="1"/>
</dbReference>
<reference evidence="2" key="2">
    <citation type="journal article" date="2017" name="Nat. Plants">
        <title>The Aegilops tauschii genome reveals multiple impacts of transposons.</title>
        <authorList>
            <person name="Zhao G."/>
            <person name="Zou C."/>
            <person name="Li K."/>
            <person name="Wang K."/>
            <person name="Li T."/>
            <person name="Gao L."/>
            <person name="Zhang X."/>
            <person name="Wang H."/>
            <person name="Yang Z."/>
            <person name="Liu X."/>
            <person name="Jiang W."/>
            <person name="Mao L."/>
            <person name="Kong X."/>
            <person name="Jiao Y."/>
            <person name="Jia J."/>
        </authorList>
    </citation>
    <scope>NUCLEOTIDE SEQUENCE [LARGE SCALE GENOMIC DNA]</scope>
    <source>
        <strain evidence="2">cv. AL8/78</strain>
    </source>
</reference>
<reference evidence="1" key="4">
    <citation type="submission" date="2019-03" db="UniProtKB">
        <authorList>
            <consortium name="EnsemblPlants"/>
        </authorList>
    </citation>
    <scope>IDENTIFICATION</scope>
</reference>
<evidence type="ECO:0000313" key="2">
    <source>
        <dbReference type="Proteomes" id="UP000015105"/>
    </source>
</evidence>
<accession>A0A452XWL5</accession>
<dbReference type="InterPro" id="IPR053253">
    <property type="entry name" value="Sex_diff_modulator"/>
</dbReference>
<dbReference type="PANTHER" id="PTHR33087:SF42">
    <property type="entry name" value="DUF4283 DOMAIN-CONTAINING PROTEIN"/>
    <property type="match status" value="1"/>
</dbReference>
<proteinExistence type="predicted"/>
<protein>
    <submittedName>
        <fullName evidence="1">Uncharacterized protein</fullName>
    </submittedName>
</protein>
<reference evidence="1" key="5">
    <citation type="journal article" date="2021" name="G3 (Bethesda)">
        <title>Aegilops tauschii genome assembly Aet v5.0 features greater sequence contiguity and improved annotation.</title>
        <authorList>
            <person name="Wang L."/>
            <person name="Zhu T."/>
            <person name="Rodriguez J.C."/>
            <person name="Deal K.R."/>
            <person name="Dubcovsky J."/>
            <person name="McGuire P.E."/>
            <person name="Lux T."/>
            <person name="Spannagl M."/>
            <person name="Mayer K.F.X."/>
            <person name="Baldrich P."/>
            <person name="Meyers B.C."/>
            <person name="Huo N."/>
            <person name="Gu Y.Q."/>
            <person name="Zhou H."/>
            <person name="Devos K.M."/>
            <person name="Bennetzen J.L."/>
            <person name="Unver T."/>
            <person name="Budak H."/>
            <person name="Gulick P.J."/>
            <person name="Galiba G."/>
            <person name="Kalapos B."/>
            <person name="Nelson D.R."/>
            <person name="Li P."/>
            <person name="You F.M."/>
            <person name="Luo M.C."/>
            <person name="Dvorak J."/>
        </authorList>
    </citation>
    <scope>NUCLEOTIDE SEQUENCE [LARGE SCALE GENOMIC DNA]</scope>
    <source>
        <strain evidence="1">cv. AL8/78</strain>
    </source>
</reference>
<dbReference type="Proteomes" id="UP000015105">
    <property type="component" value="Chromosome 1D"/>
</dbReference>
<dbReference type="EnsemblPlants" id="AET1Gv20192900.1">
    <property type="protein sequence ID" value="AET1Gv20192900.1"/>
    <property type="gene ID" value="AET1Gv20192900"/>
</dbReference>
<name>A0A452XWL5_AEGTS</name>
<dbReference type="AlphaFoldDB" id="A0A452XWL5"/>
<reference evidence="1" key="3">
    <citation type="journal article" date="2017" name="Nature">
        <title>Genome sequence of the progenitor of the wheat D genome Aegilops tauschii.</title>
        <authorList>
            <person name="Luo M.C."/>
            <person name="Gu Y.Q."/>
            <person name="Puiu D."/>
            <person name="Wang H."/>
            <person name="Twardziok S.O."/>
            <person name="Deal K.R."/>
            <person name="Huo N."/>
            <person name="Zhu T."/>
            <person name="Wang L."/>
            <person name="Wang Y."/>
            <person name="McGuire P.E."/>
            <person name="Liu S."/>
            <person name="Long H."/>
            <person name="Ramasamy R.K."/>
            <person name="Rodriguez J.C."/>
            <person name="Van S.L."/>
            <person name="Yuan L."/>
            <person name="Wang Z."/>
            <person name="Xia Z."/>
            <person name="Xiao L."/>
            <person name="Anderson O.D."/>
            <person name="Ouyang S."/>
            <person name="Liang Y."/>
            <person name="Zimin A.V."/>
            <person name="Pertea G."/>
            <person name="Qi P."/>
            <person name="Bennetzen J.L."/>
            <person name="Dai X."/>
            <person name="Dawson M.W."/>
            <person name="Muller H.G."/>
            <person name="Kugler K."/>
            <person name="Rivarola-Duarte L."/>
            <person name="Spannagl M."/>
            <person name="Mayer K.F.X."/>
            <person name="Lu F.H."/>
            <person name="Bevan M.W."/>
            <person name="Leroy P."/>
            <person name="Li P."/>
            <person name="You F.M."/>
            <person name="Sun Q."/>
            <person name="Liu Z."/>
            <person name="Lyons E."/>
            <person name="Wicker T."/>
            <person name="Salzberg S.L."/>
            <person name="Devos K.M."/>
            <person name="Dvorak J."/>
        </authorList>
    </citation>
    <scope>NUCLEOTIDE SEQUENCE [LARGE SCALE GENOMIC DNA]</scope>
    <source>
        <strain evidence="1">cv. AL8/78</strain>
    </source>
</reference>
<evidence type="ECO:0000313" key="1">
    <source>
        <dbReference type="EnsemblPlants" id="AET1Gv20192900.1"/>
    </source>
</evidence>
<keyword evidence="2" id="KW-1185">Reference proteome</keyword>
<sequence>MEEELARAVVVTVVGSHQAAHLAAAAGVIVEEFDLAPLDMSIREFFLEDFLVLCRLEELRNRLLRRGRAGTDQFDLLFKPWSRHTQATGISMPFVIPLALRGVPVNAWTWRTADVLLPGLGLVVKVAAATEARSDMAGFRVCLRTDYLAR</sequence>